<dbReference type="AlphaFoldDB" id="A0A0A9D8C9"/>
<name>A0A0A9D8C9_ARUDO</name>
<evidence type="ECO:0000313" key="1">
    <source>
        <dbReference type="EMBL" id="JAD81920.1"/>
    </source>
</evidence>
<reference evidence="1" key="2">
    <citation type="journal article" date="2015" name="Data Brief">
        <title>Shoot transcriptome of the giant reed, Arundo donax.</title>
        <authorList>
            <person name="Barrero R.A."/>
            <person name="Guerrero F.D."/>
            <person name="Moolhuijzen P."/>
            <person name="Goolsby J.A."/>
            <person name="Tidwell J."/>
            <person name="Bellgard S.E."/>
            <person name="Bellgard M.I."/>
        </authorList>
    </citation>
    <scope>NUCLEOTIDE SEQUENCE</scope>
    <source>
        <tissue evidence="1">Shoot tissue taken approximately 20 cm above the soil surface</tissue>
    </source>
</reference>
<accession>A0A0A9D8C9</accession>
<protein>
    <submittedName>
        <fullName evidence="1">Uncharacterized protein</fullName>
    </submittedName>
</protein>
<organism evidence="1">
    <name type="scientific">Arundo donax</name>
    <name type="common">Giant reed</name>
    <name type="synonym">Donax arundinaceus</name>
    <dbReference type="NCBI Taxonomy" id="35708"/>
    <lineage>
        <taxon>Eukaryota</taxon>
        <taxon>Viridiplantae</taxon>
        <taxon>Streptophyta</taxon>
        <taxon>Embryophyta</taxon>
        <taxon>Tracheophyta</taxon>
        <taxon>Spermatophyta</taxon>
        <taxon>Magnoliopsida</taxon>
        <taxon>Liliopsida</taxon>
        <taxon>Poales</taxon>
        <taxon>Poaceae</taxon>
        <taxon>PACMAD clade</taxon>
        <taxon>Arundinoideae</taxon>
        <taxon>Arundineae</taxon>
        <taxon>Arundo</taxon>
    </lineage>
</organism>
<reference evidence="1" key="1">
    <citation type="submission" date="2014-09" db="EMBL/GenBank/DDBJ databases">
        <authorList>
            <person name="Magalhaes I.L.F."/>
            <person name="Oliveira U."/>
            <person name="Santos F.R."/>
            <person name="Vidigal T.H.D.A."/>
            <person name="Brescovit A.D."/>
            <person name="Santos A.J."/>
        </authorList>
    </citation>
    <scope>NUCLEOTIDE SEQUENCE</scope>
    <source>
        <tissue evidence="1">Shoot tissue taken approximately 20 cm above the soil surface</tissue>
    </source>
</reference>
<dbReference type="EMBL" id="GBRH01215975">
    <property type="protein sequence ID" value="JAD81920.1"/>
    <property type="molecule type" value="Transcribed_RNA"/>
</dbReference>
<sequence length="30" mass="3229">MFEDFAAAEMGLTPFVNTSRNSTKSSSGNM</sequence>
<proteinExistence type="predicted"/>